<dbReference type="PANTHER" id="PTHR39161:SF1">
    <property type="entry name" value="ADAPTER PROTEIN MECA 1"/>
    <property type="match status" value="1"/>
</dbReference>
<comment type="caution">
    <text evidence="3">The sequence shown here is derived from an EMBL/GenBank/DDBJ whole genome shotgun (WGS) entry which is preliminary data.</text>
</comment>
<dbReference type="Pfam" id="PF05389">
    <property type="entry name" value="MecA"/>
    <property type="match status" value="1"/>
</dbReference>
<evidence type="ECO:0000256" key="2">
    <source>
        <dbReference type="HAMAP-Rule" id="MF_01124"/>
    </source>
</evidence>
<dbReference type="InterPro" id="IPR008681">
    <property type="entry name" value="Neg-reg_MecA"/>
</dbReference>
<dbReference type="Proteomes" id="UP000192477">
    <property type="component" value="Unassembled WGS sequence"/>
</dbReference>
<reference evidence="3 4" key="1">
    <citation type="journal article" date="2017" name="BMC Microbiol.">
        <title>Comparative genomics of Enterococcus spp. isolated from bovine feces.</title>
        <authorList>
            <person name="Beukers A.G."/>
            <person name="Zaheer R."/>
            <person name="Goji N."/>
            <person name="Amoako K.K."/>
            <person name="Chaves A.V."/>
            <person name="Ward M.P."/>
            <person name="McAllister T.A."/>
        </authorList>
    </citation>
    <scope>NUCLEOTIDE SEQUENCE [LARGE SCALE GENOMIC DNA]</scope>
    <source>
        <strain evidence="3 4">F1129D 143</strain>
    </source>
</reference>
<sequence>MEMEHINENTIRVMIGHEDLEERGVSFLDLLGNHREIENFFYSILEEVDIEDEFRSSEAVTFQVLPKGDGLELFISKNLPNEELIEESDDSLDSDDVTEFIQQQILNNEEEVESSERISNEIEHQAIFAFEDFEQMIQLANNVELESAWTDLYLLEGVYYLAVHFWMEDLNQTDVDNEVARILEYADRSDRTIETLNEYGQLIMERNALERTNFYFT</sequence>
<comment type="domain">
    <text evidence="2">The N-terminal domain probably binds unfolded/aggregated proteins; the C-terminal domain interacts with ClpC.</text>
</comment>
<comment type="subunit">
    <text evidence="2">Homodimer.</text>
</comment>
<accession>A0A1V8YV29</accession>
<organism evidence="3 4">
    <name type="scientific">Enterococcus villorum</name>
    <dbReference type="NCBI Taxonomy" id="112904"/>
    <lineage>
        <taxon>Bacteria</taxon>
        <taxon>Bacillati</taxon>
        <taxon>Bacillota</taxon>
        <taxon>Bacilli</taxon>
        <taxon>Lactobacillales</taxon>
        <taxon>Enterococcaceae</taxon>
        <taxon>Enterococcus</taxon>
    </lineage>
</organism>
<evidence type="ECO:0000313" key="3">
    <source>
        <dbReference type="EMBL" id="OQO70665.1"/>
    </source>
</evidence>
<dbReference type="Gene3D" id="3.30.70.1950">
    <property type="match status" value="1"/>
</dbReference>
<gene>
    <name evidence="2" type="primary">mecA</name>
    <name evidence="3" type="ORF">BH747_04480</name>
</gene>
<comment type="similarity">
    <text evidence="1 2">Belongs to the MecA family.</text>
</comment>
<dbReference type="PIRSF" id="PIRSF029008">
    <property type="entry name" value="MecA"/>
    <property type="match status" value="1"/>
</dbReference>
<protein>
    <recommendedName>
        <fullName evidence="2">Adapter protein MecA</fullName>
    </recommendedName>
</protein>
<dbReference type="InterPro" id="IPR038471">
    <property type="entry name" value="MecA_C_sf"/>
</dbReference>
<evidence type="ECO:0000256" key="1">
    <source>
        <dbReference type="ARBA" id="ARBA00005397"/>
    </source>
</evidence>
<dbReference type="HAMAP" id="MF_01124">
    <property type="entry name" value="MecA"/>
    <property type="match status" value="1"/>
</dbReference>
<dbReference type="STRING" id="112904.BH747_04480"/>
<dbReference type="EMBL" id="MJEA01000003">
    <property type="protein sequence ID" value="OQO70665.1"/>
    <property type="molecule type" value="Genomic_DNA"/>
</dbReference>
<proteinExistence type="inferred from homology"/>
<comment type="function">
    <text evidence="2">Enables the recognition and targeting of unfolded and aggregated proteins to the ClpC protease or to other proteins involved in proteolysis.</text>
</comment>
<dbReference type="AlphaFoldDB" id="A0A1V8YV29"/>
<dbReference type="PANTHER" id="PTHR39161">
    <property type="entry name" value="ADAPTER PROTEIN MECA"/>
    <property type="match status" value="1"/>
</dbReference>
<evidence type="ECO:0000313" key="4">
    <source>
        <dbReference type="Proteomes" id="UP000192477"/>
    </source>
</evidence>
<name>A0A1V8YV29_9ENTE</name>
<dbReference type="OrthoDB" id="2360201at2"/>
<dbReference type="GO" id="GO:0030674">
    <property type="term" value="F:protein-macromolecule adaptor activity"/>
    <property type="evidence" value="ECO:0007669"/>
    <property type="project" value="UniProtKB-UniRule"/>
</dbReference>
<dbReference type="RefSeq" id="WP_081182949.1">
    <property type="nucleotide sequence ID" value="NZ_MJEA01000003.1"/>
</dbReference>